<dbReference type="Proteomes" id="UP000190044">
    <property type="component" value="Unassembled WGS sequence"/>
</dbReference>
<dbReference type="AlphaFoldDB" id="A0A1T5CUH0"/>
<organism evidence="1 2">
    <name type="scientific">Sphingopyxis flava</name>
    <dbReference type="NCBI Taxonomy" id="1507287"/>
    <lineage>
        <taxon>Bacteria</taxon>
        <taxon>Pseudomonadati</taxon>
        <taxon>Pseudomonadota</taxon>
        <taxon>Alphaproteobacteria</taxon>
        <taxon>Sphingomonadales</taxon>
        <taxon>Sphingomonadaceae</taxon>
        <taxon>Sphingopyxis</taxon>
    </lineage>
</organism>
<protein>
    <submittedName>
        <fullName evidence="1">Uncharacterized protein</fullName>
    </submittedName>
</protein>
<proteinExistence type="predicted"/>
<gene>
    <name evidence="1" type="ORF">SAMN06295937_1011120</name>
</gene>
<name>A0A1T5CUH0_9SPHN</name>
<reference evidence="2" key="1">
    <citation type="submission" date="2017-02" db="EMBL/GenBank/DDBJ databases">
        <authorList>
            <person name="Varghese N."/>
            <person name="Submissions S."/>
        </authorList>
    </citation>
    <scope>NUCLEOTIDE SEQUENCE [LARGE SCALE GENOMIC DNA]</scope>
    <source>
        <strain evidence="2">R11H</strain>
    </source>
</reference>
<keyword evidence="2" id="KW-1185">Reference proteome</keyword>
<dbReference type="EMBL" id="FUYP01000011">
    <property type="protein sequence ID" value="SKB62996.1"/>
    <property type="molecule type" value="Genomic_DNA"/>
</dbReference>
<accession>A0A1T5CUH0</accession>
<evidence type="ECO:0000313" key="2">
    <source>
        <dbReference type="Proteomes" id="UP000190044"/>
    </source>
</evidence>
<sequence length="88" mass="10170">MANSRRSRKRILHVAQCAIASNRKHGTNEPPIILRDYRGSERAHEVDLVVDGEVVGRFVYRPHEPLKCGARLWMETSSDRLELRPHVQ</sequence>
<evidence type="ECO:0000313" key="1">
    <source>
        <dbReference type="EMBL" id="SKB62996.1"/>
    </source>
</evidence>